<evidence type="ECO:0000313" key="2">
    <source>
        <dbReference type="Proteomes" id="UP000828048"/>
    </source>
</evidence>
<accession>A0ACB7WZD1</accession>
<dbReference type="EMBL" id="CM037152">
    <property type="protein sequence ID" value="KAH7833778.1"/>
    <property type="molecule type" value="Genomic_DNA"/>
</dbReference>
<sequence length="592" mass="66819">MRAAGAGRRRRPKESFLQDRKPPPPTPTASAAADPWQFTTNRDSDASFCSSRPSSASLSNRPSVVPITDRSYQISALKTINSYLAYHSSQISLKPPLPSAKDIIQTLTLLVSHLDFPLSNNSKLEDDLKILLKHLNCPIKLNNSALKAPGTPHSWPTLLAVMHWLVQIAMYNDHLSNSSQVRSGFEDNSMFVYAINSYVHFIEGDDDKVELLDREFMEKLQQERESMEEGVNAVEENVRVLEERLEALRTEPSAREVAEKEKRMLEEDVKKFHAMIQQFEGHIVTVEKVLEEKEKELAAKVQEKERICEENEELKKRVEMQGINSRDAERMKRELQAVERDIGDAEMARNTLEEKSWDLDATIGCKFKELEALSIECNQASKRLKLGNGFEYKLNAKGSTPAEVLGMDYKSTLKPALISFDEGIRKSSMGKLEELISLQQKSVEMTAKIEAKRNHIAALQSRIDELEAQLNLVQREAQEYTSRCVAEAQNMADAMEADTRKLEIVEKEAAELLKNSEQNLQEAIIQDEEETQMCARELWALIESVSKYKEYMGSKISEMGSSLTKTVASVSDLHKGSLTAQFGSILTQDSDA</sequence>
<proteinExistence type="predicted"/>
<protein>
    <submittedName>
        <fullName evidence="1">Uncharacterized protein</fullName>
    </submittedName>
</protein>
<comment type="caution">
    <text evidence="1">The sequence shown here is derived from an EMBL/GenBank/DDBJ whole genome shotgun (WGS) entry which is preliminary data.</text>
</comment>
<gene>
    <name evidence="1" type="ORF">Vadar_009648</name>
</gene>
<name>A0ACB7WZD1_9ERIC</name>
<keyword evidence="2" id="KW-1185">Reference proteome</keyword>
<evidence type="ECO:0000313" key="1">
    <source>
        <dbReference type="EMBL" id="KAH7833778.1"/>
    </source>
</evidence>
<reference evidence="1 2" key="1">
    <citation type="journal article" date="2021" name="Hortic Res">
        <title>High-quality reference genome and annotation aids understanding of berry development for evergreen blueberry (Vaccinium darrowii).</title>
        <authorList>
            <person name="Yu J."/>
            <person name="Hulse-Kemp A.M."/>
            <person name="Babiker E."/>
            <person name="Staton M."/>
        </authorList>
    </citation>
    <scope>NUCLEOTIDE SEQUENCE [LARGE SCALE GENOMIC DNA]</scope>
    <source>
        <strain evidence="2">cv. NJ 8807/NJ 8810</strain>
        <tissue evidence="1">Young leaf</tissue>
    </source>
</reference>
<dbReference type="Proteomes" id="UP000828048">
    <property type="component" value="Chromosome 2"/>
</dbReference>
<organism evidence="1 2">
    <name type="scientific">Vaccinium darrowii</name>
    <dbReference type="NCBI Taxonomy" id="229202"/>
    <lineage>
        <taxon>Eukaryota</taxon>
        <taxon>Viridiplantae</taxon>
        <taxon>Streptophyta</taxon>
        <taxon>Embryophyta</taxon>
        <taxon>Tracheophyta</taxon>
        <taxon>Spermatophyta</taxon>
        <taxon>Magnoliopsida</taxon>
        <taxon>eudicotyledons</taxon>
        <taxon>Gunneridae</taxon>
        <taxon>Pentapetalae</taxon>
        <taxon>asterids</taxon>
        <taxon>Ericales</taxon>
        <taxon>Ericaceae</taxon>
        <taxon>Vaccinioideae</taxon>
        <taxon>Vaccinieae</taxon>
        <taxon>Vaccinium</taxon>
    </lineage>
</organism>